<protein>
    <submittedName>
        <fullName evidence="2">Uncharacterized protein</fullName>
    </submittedName>
</protein>
<dbReference type="AlphaFoldDB" id="A0A4Y2U872"/>
<evidence type="ECO:0000313" key="5">
    <source>
        <dbReference type="Proteomes" id="UP000499080"/>
    </source>
</evidence>
<dbReference type="Proteomes" id="UP000499080">
    <property type="component" value="Unassembled WGS sequence"/>
</dbReference>
<evidence type="ECO:0000313" key="3">
    <source>
        <dbReference type="EMBL" id="GBO09064.1"/>
    </source>
</evidence>
<sequence>MLVGGPVLAGPLSAYTLLDRPGGYFGTTPLSLTTKHDLACNRSHTRRIFSEIGSDDENDARADTPSPRFHTIIVVGRFKIHRVNRNSAGTNEMTVIGKFTVVVSSVTHRIHYIR</sequence>
<keyword evidence="5" id="KW-1185">Reference proteome</keyword>
<dbReference type="EMBL" id="BGPR01034747">
    <property type="protein sequence ID" value="GBO09244.1"/>
    <property type="molecule type" value="Genomic_DNA"/>
</dbReference>
<evidence type="ECO:0000313" key="2">
    <source>
        <dbReference type="EMBL" id="GBO08693.1"/>
    </source>
</evidence>
<comment type="caution">
    <text evidence="2">The sequence shown here is derived from an EMBL/GenBank/DDBJ whole genome shotgun (WGS) entry which is preliminary data.</text>
</comment>
<name>A0A4Y2U872_ARAVE</name>
<accession>A0A4Y2U872</accession>
<gene>
    <name evidence="4" type="ORF">AVEN_119993_1</name>
    <name evidence="3" type="ORF">AVEN_170414_1</name>
    <name evidence="2" type="ORF">AVEN_187688_1</name>
    <name evidence="1" type="ORF">AVEN_49805_1</name>
</gene>
<organism evidence="2 5">
    <name type="scientific">Araneus ventricosus</name>
    <name type="common">Orbweaver spider</name>
    <name type="synonym">Epeira ventricosa</name>
    <dbReference type="NCBI Taxonomy" id="182803"/>
    <lineage>
        <taxon>Eukaryota</taxon>
        <taxon>Metazoa</taxon>
        <taxon>Ecdysozoa</taxon>
        <taxon>Arthropoda</taxon>
        <taxon>Chelicerata</taxon>
        <taxon>Arachnida</taxon>
        <taxon>Araneae</taxon>
        <taxon>Araneomorphae</taxon>
        <taxon>Entelegynae</taxon>
        <taxon>Araneoidea</taxon>
        <taxon>Araneidae</taxon>
        <taxon>Araneus</taxon>
    </lineage>
</organism>
<evidence type="ECO:0000313" key="1">
    <source>
        <dbReference type="EMBL" id="GBO08692.1"/>
    </source>
</evidence>
<proteinExistence type="predicted"/>
<dbReference type="EMBL" id="BGPR01034348">
    <property type="protein sequence ID" value="GBO08692.1"/>
    <property type="molecule type" value="Genomic_DNA"/>
</dbReference>
<dbReference type="EMBL" id="BGPR01034616">
    <property type="protein sequence ID" value="GBO09064.1"/>
    <property type="molecule type" value="Genomic_DNA"/>
</dbReference>
<reference evidence="2 5" key="1">
    <citation type="journal article" date="2019" name="Sci. Rep.">
        <title>Orb-weaving spider Araneus ventricosus genome elucidates the spidroin gene catalogue.</title>
        <authorList>
            <person name="Kono N."/>
            <person name="Nakamura H."/>
            <person name="Ohtoshi R."/>
            <person name="Moran D.A.P."/>
            <person name="Shinohara A."/>
            <person name="Yoshida Y."/>
            <person name="Fujiwara M."/>
            <person name="Mori M."/>
            <person name="Tomita M."/>
            <person name="Arakawa K."/>
        </authorList>
    </citation>
    <scope>NUCLEOTIDE SEQUENCE [LARGE SCALE GENOMIC DNA]</scope>
</reference>
<evidence type="ECO:0000313" key="4">
    <source>
        <dbReference type="EMBL" id="GBO09244.1"/>
    </source>
</evidence>
<dbReference type="EMBL" id="BGPR01034349">
    <property type="protein sequence ID" value="GBO08693.1"/>
    <property type="molecule type" value="Genomic_DNA"/>
</dbReference>